<reference evidence="2" key="1">
    <citation type="submission" date="2021-06" db="EMBL/GenBank/DDBJ databases">
        <authorList>
            <person name="Kallberg Y."/>
            <person name="Tangrot J."/>
            <person name="Rosling A."/>
        </authorList>
    </citation>
    <scope>NUCLEOTIDE SEQUENCE</scope>
    <source>
        <strain evidence="2">CL551</strain>
    </source>
</reference>
<dbReference type="PANTHER" id="PTHR11188:SF17">
    <property type="entry name" value="FI21816P1"/>
    <property type="match status" value="1"/>
</dbReference>
<dbReference type="SMART" id="SM01017">
    <property type="entry name" value="Arrestin_C"/>
    <property type="match status" value="1"/>
</dbReference>
<dbReference type="InterPro" id="IPR014756">
    <property type="entry name" value="Ig_E-set"/>
</dbReference>
<keyword evidence="3" id="KW-1185">Reference proteome</keyword>
<dbReference type="SUPFAM" id="SSF81296">
    <property type="entry name" value="E set domains"/>
    <property type="match status" value="1"/>
</dbReference>
<dbReference type="PANTHER" id="PTHR11188">
    <property type="entry name" value="ARRESTIN DOMAIN CONTAINING PROTEIN"/>
    <property type="match status" value="1"/>
</dbReference>
<dbReference type="Pfam" id="PF02752">
    <property type="entry name" value="Arrestin_C"/>
    <property type="match status" value="1"/>
</dbReference>
<dbReference type="EMBL" id="CAJVPV010007631">
    <property type="protein sequence ID" value="CAG8621396.1"/>
    <property type="molecule type" value="Genomic_DNA"/>
</dbReference>
<dbReference type="InterPro" id="IPR011021">
    <property type="entry name" value="Arrestin-like_N"/>
</dbReference>
<dbReference type="GO" id="GO:0030674">
    <property type="term" value="F:protein-macromolecule adaptor activity"/>
    <property type="evidence" value="ECO:0007669"/>
    <property type="project" value="TreeGrafter"/>
</dbReference>
<accession>A0A9N9GS09</accession>
<protein>
    <submittedName>
        <fullName evidence="2">2717_t:CDS:1</fullName>
    </submittedName>
</protein>
<sequence>MVNVITINPSPLFQIRLENDDLTMSGSQSESVGCILRGQLVLAITEPVKVKVIKLIFQGKSKISVKKECDTNVTDYCEERVLYQHDWVFLSAQNKYQVLNPDNYYWNFELVLPGTLTETIDTWNESYVRYSLKAVAERPFFSPNIHTERKVRINRCLISNFLVSLQSMFVHNSWENKVEYDISVGSKYICFGGRIPIEIVLKSLMSEYKVFQISYGFKEIATYNIRSKKVTRERILYSTKDQSVPYYEGTWTKNEKILISKSSCLADSENGQIQIRHELNFSIIILNEKDMQFTELRNSLPVVITCPISSTDDIGLPAYDYHCLDKGVPEDSSSLYSDTNSPLAGELDNVDLNSLPSYDSISSLIPTPVIDTILPPSYVL</sequence>
<organism evidence="2 3">
    <name type="scientific">Acaulospora morrowiae</name>
    <dbReference type="NCBI Taxonomy" id="94023"/>
    <lineage>
        <taxon>Eukaryota</taxon>
        <taxon>Fungi</taxon>
        <taxon>Fungi incertae sedis</taxon>
        <taxon>Mucoromycota</taxon>
        <taxon>Glomeromycotina</taxon>
        <taxon>Glomeromycetes</taxon>
        <taxon>Diversisporales</taxon>
        <taxon>Acaulosporaceae</taxon>
        <taxon>Acaulospora</taxon>
    </lineage>
</organism>
<evidence type="ECO:0000259" key="1">
    <source>
        <dbReference type="SMART" id="SM01017"/>
    </source>
</evidence>
<gene>
    <name evidence="2" type="ORF">AMORRO_LOCUS8680</name>
</gene>
<dbReference type="InterPro" id="IPR050357">
    <property type="entry name" value="Arrestin_domain-protein"/>
</dbReference>
<dbReference type="Pfam" id="PF00339">
    <property type="entry name" value="Arrestin_N"/>
    <property type="match status" value="1"/>
</dbReference>
<feature type="domain" description="Arrestin C-terminal-like" evidence="1">
    <location>
        <begin position="174"/>
        <end position="308"/>
    </location>
</feature>
<dbReference type="AlphaFoldDB" id="A0A9N9GS09"/>
<name>A0A9N9GS09_9GLOM</name>
<dbReference type="Gene3D" id="2.60.40.640">
    <property type="match status" value="1"/>
</dbReference>
<proteinExistence type="predicted"/>
<dbReference type="InterPro" id="IPR011022">
    <property type="entry name" value="Arrestin_C-like"/>
</dbReference>
<dbReference type="OrthoDB" id="2360442at2759"/>
<dbReference type="GO" id="GO:0070086">
    <property type="term" value="P:ubiquitin-dependent endocytosis"/>
    <property type="evidence" value="ECO:0007669"/>
    <property type="project" value="TreeGrafter"/>
</dbReference>
<dbReference type="GO" id="GO:0005829">
    <property type="term" value="C:cytosol"/>
    <property type="evidence" value="ECO:0007669"/>
    <property type="project" value="TreeGrafter"/>
</dbReference>
<dbReference type="InterPro" id="IPR014752">
    <property type="entry name" value="Arrestin-like_C"/>
</dbReference>
<comment type="caution">
    <text evidence="2">The sequence shown here is derived from an EMBL/GenBank/DDBJ whole genome shotgun (WGS) entry which is preliminary data.</text>
</comment>
<dbReference type="GO" id="GO:0031625">
    <property type="term" value="F:ubiquitin protein ligase binding"/>
    <property type="evidence" value="ECO:0007669"/>
    <property type="project" value="TreeGrafter"/>
</dbReference>
<dbReference type="GO" id="GO:0005886">
    <property type="term" value="C:plasma membrane"/>
    <property type="evidence" value="ECO:0007669"/>
    <property type="project" value="TreeGrafter"/>
</dbReference>
<evidence type="ECO:0000313" key="2">
    <source>
        <dbReference type="EMBL" id="CAG8621396.1"/>
    </source>
</evidence>
<dbReference type="Proteomes" id="UP000789342">
    <property type="component" value="Unassembled WGS sequence"/>
</dbReference>
<evidence type="ECO:0000313" key="3">
    <source>
        <dbReference type="Proteomes" id="UP000789342"/>
    </source>
</evidence>